<dbReference type="InterPro" id="IPR014162">
    <property type="entry name" value="CpoB_C"/>
</dbReference>
<evidence type="ECO:0000256" key="6">
    <source>
        <dbReference type="SAM" id="MobiDB-lite"/>
    </source>
</evidence>
<evidence type="ECO:0000313" key="8">
    <source>
        <dbReference type="EMBL" id="HFC98677.1"/>
    </source>
</evidence>
<dbReference type="NCBIfam" id="TIGR02795">
    <property type="entry name" value="tol_pal_ybgF"/>
    <property type="match status" value="1"/>
</dbReference>
<dbReference type="AlphaFoldDB" id="A0A7C3GF36"/>
<dbReference type="InterPro" id="IPR011990">
    <property type="entry name" value="TPR-like_helical_dom_sf"/>
</dbReference>
<feature type="region of interest" description="Disordered" evidence="6">
    <location>
        <begin position="127"/>
        <end position="147"/>
    </location>
</feature>
<feature type="coiled-coil region" evidence="5">
    <location>
        <begin position="21"/>
        <end position="104"/>
    </location>
</feature>
<dbReference type="EMBL" id="DRMH01000132">
    <property type="protein sequence ID" value="HFC98677.1"/>
    <property type="molecule type" value="Genomic_DNA"/>
</dbReference>
<dbReference type="PROSITE" id="PS51257">
    <property type="entry name" value="PROKAR_LIPOPROTEIN"/>
    <property type="match status" value="1"/>
</dbReference>
<protein>
    <submittedName>
        <fullName evidence="8">Tol-pal system protein YbgF</fullName>
    </submittedName>
</protein>
<dbReference type="InterPro" id="IPR039565">
    <property type="entry name" value="BamD-like"/>
</dbReference>
<accession>A0A7C3GF36</accession>
<gene>
    <name evidence="8" type="primary">ybgF</name>
    <name evidence="8" type="ORF">ENJ40_09540</name>
</gene>
<feature type="repeat" description="TPR" evidence="4">
    <location>
        <begin position="184"/>
        <end position="217"/>
    </location>
</feature>
<keyword evidence="5" id="KW-0175">Coiled coil</keyword>
<keyword evidence="2" id="KW-0677">Repeat</keyword>
<dbReference type="Gene3D" id="1.25.40.10">
    <property type="entry name" value="Tetratricopeptide repeat domain"/>
    <property type="match status" value="1"/>
</dbReference>
<reference evidence="8" key="1">
    <citation type="journal article" date="2020" name="mSystems">
        <title>Genome- and Community-Level Interaction Insights into Carbon Utilization and Element Cycling Functions of Hydrothermarchaeota in Hydrothermal Sediment.</title>
        <authorList>
            <person name="Zhou Z."/>
            <person name="Liu Y."/>
            <person name="Xu W."/>
            <person name="Pan J."/>
            <person name="Luo Z.H."/>
            <person name="Li M."/>
        </authorList>
    </citation>
    <scope>NUCLEOTIDE SEQUENCE [LARGE SCALE GENOMIC DNA]</scope>
    <source>
        <strain evidence="8">HyVt-483</strain>
    </source>
</reference>
<dbReference type="PANTHER" id="PTHR44943">
    <property type="entry name" value="CELLULOSE SYNTHASE OPERON PROTEIN C"/>
    <property type="match status" value="1"/>
</dbReference>
<dbReference type="InterPro" id="IPR019734">
    <property type="entry name" value="TPR_rpt"/>
</dbReference>
<comment type="caution">
    <text evidence="8">The sequence shown here is derived from an EMBL/GenBank/DDBJ whole genome shotgun (WGS) entry which is preliminary data.</text>
</comment>
<dbReference type="PANTHER" id="PTHR44943:SF8">
    <property type="entry name" value="TPR REPEAT-CONTAINING PROTEIN MJ0263"/>
    <property type="match status" value="1"/>
</dbReference>
<dbReference type="InterPro" id="IPR034706">
    <property type="entry name" value="CpoB"/>
</dbReference>
<name>A0A7C3GF36_9BACT</name>
<evidence type="ECO:0000256" key="4">
    <source>
        <dbReference type="PROSITE-ProRule" id="PRU00339"/>
    </source>
</evidence>
<dbReference type="Proteomes" id="UP000886043">
    <property type="component" value="Unassembled WGS sequence"/>
</dbReference>
<evidence type="ECO:0000256" key="3">
    <source>
        <dbReference type="ARBA" id="ARBA00022803"/>
    </source>
</evidence>
<dbReference type="GO" id="GO:0051301">
    <property type="term" value="P:cell division"/>
    <property type="evidence" value="ECO:0007669"/>
    <property type="project" value="InterPro"/>
</dbReference>
<feature type="domain" description="Outer membrane lipoprotein BamD-like" evidence="7">
    <location>
        <begin position="147"/>
        <end position="265"/>
    </location>
</feature>
<dbReference type="Pfam" id="PF13525">
    <property type="entry name" value="YfiO"/>
    <property type="match status" value="1"/>
</dbReference>
<evidence type="ECO:0000256" key="1">
    <source>
        <dbReference type="ARBA" id="ARBA00022729"/>
    </source>
</evidence>
<dbReference type="PROSITE" id="PS50005">
    <property type="entry name" value="TPR"/>
    <property type="match status" value="2"/>
</dbReference>
<sequence>MRKLWAVILLFFCGCAYTQQVQDLSLRLSSVEGQLQAQEKRLSRLEARQRDLNRRLSELEKRLSALEKETGALSQRRADLLAEIQKTQAEIARLNGLLEELSYQQRQDQEAFSEFQGEVLKRLAALEKGKKVSTPPSPSGKASRPGQEELYRQGLAALKQKDYARARKLFRKYLELYPRGKYAPNAYFWIGETYYAQRRYEEAILEYQKVVDHYPKHYKVPAALLKQALSFLHLGDNEAARILFRKIVKEYPRSEQAPVARKYLKRLGR</sequence>
<organism evidence="8">
    <name type="scientific">Thermosulfurimonas dismutans</name>
    <dbReference type="NCBI Taxonomy" id="999894"/>
    <lineage>
        <taxon>Bacteria</taxon>
        <taxon>Pseudomonadati</taxon>
        <taxon>Thermodesulfobacteriota</taxon>
        <taxon>Thermodesulfobacteria</taxon>
        <taxon>Thermodesulfobacteriales</taxon>
        <taxon>Thermodesulfobacteriaceae</taxon>
        <taxon>Thermosulfurimonas</taxon>
    </lineage>
</organism>
<evidence type="ECO:0000256" key="2">
    <source>
        <dbReference type="ARBA" id="ARBA00022737"/>
    </source>
</evidence>
<dbReference type="SMART" id="SM00028">
    <property type="entry name" value="TPR"/>
    <property type="match status" value="3"/>
</dbReference>
<evidence type="ECO:0000259" key="7">
    <source>
        <dbReference type="Pfam" id="PF13525"/>
    </source>
</evidence>
<keyword evidence="3 4" id="KW-0802">TPR repeat</keyword>
<dbReference type="InterPro" id="IPR051685">
    <property type="entry name" value="Ycf3/AcsC/BcsC/TPR_MFPF"/>
</dbReference>
<dbReference type="HAMAP" id="MF_02066">
    <property type="entry name" value="CpoB"/>
    <property type="match status" value="1"/>
</dbReference>
<keyword evidence="1" id="KW-0732">Signal</keyword>
<dbReference type="Gene3D" id="1.20.5.340">
    <property type="match status" value="1"/>
</dbReference>
<feature type="repeat" description="TPR" evidence="4">
    <location>
        <begin position="147"/>
        <end position="180"/>
    </location>
</feature>
<dbReference type="SUPFAM" id="SSF48452">
    <property type="entry name" value="TPR-like"/>
    <property type="match status" value="1"/>
</dbReference>
<evidence type="ECO:0000256" key="5">
    <source>
        <dbReference type="SAM" id="Coils"/>
    </source>
</evidence>
<proteinExistence type="inferred from homology"/>